<dbReference type="InterPro" id="IPR016039">
    <property type="entry name" value="Thiolase-like"/>
</dbReference>
<protein>
    <submittedName>
        <fullName evidence="6">Ketosynthase chain-length factor</fullName>
    </submittedName>
</protein>
<dbReference type="EMBL" id="QUAK01000232">
    <property type="protein sequence ID" value="RFU82789.1"/>
    <property type="molecule type" value="Genomic_DNA"/>
</dbReference>
<dbReference type="GO" id="GO:0006633">
    <property type="term" value="P:fatty acid biosynthetic process"/>
    <property type="evidence" value="ECO:0007669"/>
    <property type="project" value="TreeGrafter"/>
</dbReference>
<keyword evidence="7" id="KW-1185">Reference proteome</keyword>
<accession>A0A372LW61</accession>
<dbReference type="Proteomes" id="UP000263094">
    <property type="component" value="Unassembled WGS sequence"/>
</dbReference>
<dbReference type="PANTHER" id="PTHR11712:SF322">
    <property type="entry name" value="POLYKETIDE BETA-KETOACYL SYNTHASE 2-RELATED"/>
    <property type="match status" value="1"/>
</dbReference>
<evidence type="ECO:0000313" key="7">
    <source>
        <dbReference type="Proteomes" id="UP000263094"/>
    </source>
</evidence>
<dbReference type="Gene3D" id="3.40.47.10">
    <property type="match status" value="2"/>
</dbReference>
<name>A0A372LW61_9ACTN</name>
<dbReference type="SMART" id="SM00825">
    <property type="entry name" value="PKS_KS"/>
    <property type="match status" value="1"/>
</dbReference>
<dbReference type="GO" id="GO:0004315">
    <property type="term" value="F:3-oxoacyl-[acyl-carrier-protein] synthase activity"/>
    <property type="evidence" value="ECO:0007669"/>
    <property type="project" value="TreeGrafter"/>
</dbReference>
<keyword evidence="3" id="KW-0012">Acyltransferase</keyword>
<dbReference type="RefSeq" id="WP_128559484.1">
    <property type="nucleotide sequence ID" value="NZ_QUAK01000232.1"/>
</dbReference>
<dbReference type="InterPro" id="IPR014031">
    <property type="entry name" value="Ketoacyl_synth_C"/>
</dbReference>
<evidence type="ECO:0000313" key="6">
    <source>
        <dbReference type="EMBL" id="RFU82789.1"/>
    </source>
</evidence>
<dbReference type="AlphaFoldDB" id="A0A372LW61"/>
<dbReference type="InterPro" id="IPR014030">
    <property type="entry name" value="Ketoacyl_synth_N"/>
</dbReference>
<dbReference type="Pfam" id="PF00109">
    <property type="entry name" value="ketoacyl-synt"/>
    <property type="match status" value="1"/>
</dbReference>
<dbReference type="Pfam" id="PF02801">
    <property type="entry name" value="Ketoacyl-synt_C"/>
    <property type="match status" value="1"/>
</dbReference>
<dbReference type="InterPro" id="IPR020841">
    <property type="entry name" value="PKS_Beta-ketoAc_synthase_dom"/>
</dbReference>
<dbReference type="OrthoDB" id="416758at2"/>
<evidence type="ECO:0000256" key="1">
    <source>
        <dbReference type="ARBA" id="ARBA00008467"/>
    </source>
</evidence>
<evidence type="ECO:0000256" key="3">
    <source>
        <dbReference type="ARBA" id="ARBA00023315"/>
    </source>
</evidence>
<dbReference type="PROSITE" id="PS52004">
    <property type="entry name" value="KS3_2"/>
    <property type="match status" value="1"/>
</dbReference>
<comment type="caution">
    <text evidence="6">The sequence shown here is derived from an EMBL/GenBank/DDBJ whole genome shotgun (WGS) entry which is preliminary data.</text>
</comment>
<dbReference type="InterPro" id="IPR000794">
    <property type="entry name" value="Beta-ketoacyl_synthase"/>
</dbReference>
<organism evidence="6 7">
    <name type="scientific">Streptomyces triticagri</name>
    <dbReference type="NCBI Taxonomy" id="2293568"/>
    <lineage>
        <taxon>Bacteria</taxon>
        <taxon>Bacillati</taxon>
        <taxon>Actinomycetota</taxon>
        <taxon>Actinomycetes</taxon>
        <taxon>Kitasatosporales</taxon>
        <taxon>Streptomycetaceae</taxon>
        <taxon>Streptomyces</taxon>
    </lineage>
</organism>
<proteinExistence type="inferred from homology"/>
<keyword evidence="2 4" id="KW-0808">Transferase</keyword>
<evidence type="ECO:0000256" key="2">
    <source>
        <dbReference type="ARBA" id="ARBA00022679"/>
    </source>
</evidence>
<dbReference type="SUPFAM" id="SSF53901">
    <property type="entry name" value="Thiolase-like"/>
    <property type="match status" value="2"/>
</dbReference>
<sequence length="413" mass="43088">MTRTVITGIGAIAPGGIGIEEHWESTLRGDLHVRPITAFDPSGYSTSIAGQLENFEPERFVDDRMLVQTDRWTWLALGAARLAFADAAYDPSATDPYDTSVILASGLGGVEFGQREIQELWSRGRRAVGAYQSIAWFYAASTGQISIRHGTKGRSGVLVSDGAGGVDSIGAARRAIRRGTAGVVVGGTEAPLCPYALTCQITNGGMTTSPDPRGGYKPFDARANGYAPGEGGALLILEDEEKAAARGARQAYAEVAGYAATHDAHTHDTRSPDPRQYARAMIVALEDAGLTPDDVDLVVADGAGDPALDRAEAEAIHLALGERGATVPVTAPQGFTGRLGSGGAALNVATTLMAMRHSLVPAVGNLDTPAEGLRLDLVTGRPRPMPVRVAMVNARGFGGFNSSLILRTLPGAS</sequence>
<reference evidence="6 7" key="1">
    <citation type="submission" date="2018-08" db="EMBL/GenBank/DDBJ databases">
        <title>Isolation, diversity and antifungal activity of Actinobacteria from wheat.</title>
        <authorList>
            <person name="Han C."/>
        </authorList>
    </citation>
    <scope>NUCLEOTIDE SEQUENCE [LARGE SCALE GENOMIC DNA]</scope>
    <source>
        <strain evidence="6 7">NEAU-YY421</strain>
    </source>
</reference>
<gene>
    <name evidence="6" type="ORF">DY218_31060</name>
</gene>
<feature type="domain" description="Ketosynthase family 3 (KS3)" evidence="5">
    <location>
        <begin position="1"/>
        <end position="408"/>
    </location>
</feature>
<dbReference type="PANTHER" id="PTHR11712">
    <property type="entry name" value="POLYKETIDE SYNTHASE-RELATED"/>
    <property type="match status" value="1"/>
</dbReference>
<evidence type="ECO:0000256" key="4">
    <source>
        <dbReference type="RuleBase" id="RU003694"/>
    </source>
</evidence>
<comment type="similarity">
    <text evidence="1 4">Belongs to the thiolase-like superfamily. Beta-ketoacyl-ACP synthases family.</text>
</comment>
<evidence type="ECO:0000259" key="5">
    <source>
        <dbReference type="PROSITE" id="PS52004"/>
    </source>
</evidence>